<name>A0ABV5GQG2_9FLAO</name>
<evidence type="ECO:0000313" key="2">
    <source>
        <dbReference type="EMBL" id="MFB9097618.1"/>
    </source>
</evidence>
<keyword evidence="3" id="KW-1185">Reference proteome</keyword>
<organism evidence="2 3">
    <name type="scientific">Flavobacterium jumunjinense</name>
    <dbReference type="NCBI Taxonomy" id="998845"/>
    <lineage>
        <taxon>Bacteria</taxon>
        <taxon>Pseudomonadati</taxon>
        <taxon>Bacteroidota</taxon>
        <taxon>Flavobacteriia</taxon>
        <taxon>Flavobacteriales</taxon>
        <taxon>Flavobacteriaceae</taxon>
        <taxon>Flavobacterium</taxon>
    </lineage>
</organism>
<sequence>MGTNISFGDYTPPPPPNGIVNIRIGVFLDGTMNNRTNTNARLGKEGDKGNKGYKKYSGDDSYENDWSNIARLETAYIEKPDKFISKIYIEGIGTEDFDRDSSYFTKGAGGAFGAGSTGIVAKVKKGCEKAVEKISKLKNDNDVKIIYIDVFGFSRGAAAARNFVYEVTKDKYKPIEAWVENENGTRDLEKRDSHGAKTDLEMLPKYGHLGLKLTEAGIDVNNIIVKVQFVGLYDTVSSYDPSTNGSFKNFENDVEELHLNGIRKAAKVIQLAAEDEHRTNFMLTSVKAAGGSEFSLPGVHCDIGGAYVHDSPDNVQLLDFDNIAFDGYDDDEWDTVLNNDLNNLITQGWYKEKEVVRPNKWHETYGKRSNISNRYSFIPLHIMGEKVFDFQKEAMNLDKLNKKFPIPDGTEDSKYPLDLTKVKKRLDKYISGEKPKMTYYTNAQIKVFREQLANKKMTIEKFNLIVNDHNMLLELRNKYFHWSAKFGEVGLGPNYEFTNKFTIRRFRKTAKDS</sequence>
<reference evidence="2 3" key="1">
    <citation type="submission" date="2024-09" db="EMBL/GenBank/DDBJ databases">
        <authorList>
            <person name="Sun Q."/>
            <person name="Mori K."/>
        </authorList>
    </citation>
    <scope>NUCLEOTIDE SEQUENCE [LARGE SCALE GENOMIC DNA]</scope>
    <source>
        <strain evidence="2 3">CECT 7955</strain>
    </source>
</reference>
<dbReference type="InterPro" id="IPR018712">
    <property type="entry name" value="Tle1-like_cat"/>
</dbReference>
<feature type="domain" description="T6SS Phospholipase effector Tle1-like catalytic" evidence="1">
    <location>
        <begin position="26"/>
        <end position="311"/>
    </location>
</feature>
<dbReference type="Pfam" id="PF09994">
    <property type="entry name" value="T6SS_Tle1-like_cat"/>
    <property type="match status" value="1"/>
</dbReference>
<dbReference type="EMBL" id="JBHMEY010000060">
    <property type="protein sequence ID" value="MFB9097618.1"/>
    <property type="molecule type" value="Genomic_DNA"/>
</dbReference>
<dbReference type="Proteomes" id="UP001589607">
    <property type="component" value="Unassembled WGS sequence"/>
</dbReference>
<gene>
    <name evidence="2" type="ORF">ACFFVF_13940</name>
</gene>
<dbReference type="PANTHER" id="PTHR33840">
    <property type="match status" value="1"/>
</dbReference>
<dbReference type="RefSeq" id="WP_236455330.1">
    <property type="nucleotide sequence ID" value="NZ_CBCSGE010000004.1"/>
</dbReference>
<accession>A0ABV5GQG2</accession>
<evidence type="ECO:0000313" key="3">
    <source>
        <dbReference type="Proteomes" id="UP001589607"/>
    </source>
</evidence>
<evidence type="ECO:0000259" key="1">
    <source>
        <dbReference type="Pfam" id="PF09994"/>
    </source>
</evidence>
<comment type="caution">
    <text evidence="2">The sequence shown here is derived from an EMBL/GenBank/DDBJ whole genome shotgun (WGS) entry which is preliminary data.</text>
</comment>
<dbReference type="PANTHER" id="PTHR33840:SF1">
    <property type="entry name" value="TLE1 PHOSPHOLIPASE DOMAIN-CONTAINING PROTEIN"/>
    <property type="match status" value="1"/>
</dbReference>
<protein>
    <submittedName>
        <fullName evidence="2">T6SS phospholipase effector Tle1-like catalytic domain-containing protein</fullName>
    </submittedName>
</protein>
<proteinExistence type="predicted"/>